<organism evidence="1 2">
    <name type="scientific">Ornithinimicrobium pekingense</name>
    <dbReference type="NCBI Taxonomy" id="384677"/>
    <lineage>
        <taxon>Bacteria</taxon>
        <taxon>Bacillati</taxon>
        <taxon>Actinomycetota</taxon>
        <taxon>Actinomycetes</taxon>
        <taxon>Micrococcales</taxon>
        <taxon>Ornithinimicrobiaceae</taxon>
        <taxon>Ornithinimicrobium</taxon>
    </lineage>
</organism>
<gene>
    <name evidence="1" type="ORF">GCM10011509_20630</name>
</gene>
<accession>A0ABQ2FBQ7</accession>
<keyword evidence="2" id="KW-1185">Reference proteome</keyword>
<name>A0ABQ2FBQ7_9MICO</name>
<reference evidence="2" key="1">
    <citation type="journal article" date="2019" name="Int. J. Syst. Evol. Microbiol.">
        <title>The Global Catalogue of Microorganisms (GCM) 10K type strain sequencing project: providing services to taxonomists for standard genome sequencing and annotation.</title>
        <authorList>
            <consortium name="The Broad Institute Genomics Platform"/>
            <consortium name="The Broad Institute Genome Sequencing Center for Infectious Disease"/>
            <person name="Wu L."/>
            <person name="Ma J."/>
        </authorList>
    </citation>
    <scope>NUCLEOTIDE SEQUENCE [LARGE SCALE GENOMIC DNA]</scope>
    <source>
        <strain evidence="2">CGMCC 1.5362</strain>
    </source>
</reference>
<evidence type="ECO:0000313" key="2">
    <source>
        <dbReference type="Proteomes" id="UP000662111"/>
    </source>
</evidence>
<dbReference type="EMBL" id="BMLB01000004">
    <property type="protein sequence ID" value="GGK71903.1"/>
    <property type="molecule type" value="Genomic_DNA"/>
</dbReference>
<dbReference type="Proteomes" id="UP000662111">
    <property type="component" value="Unassembled WGS sequence"/>
</dbReference>
<comment type="caution">
    <text evidence="1">The sequence shown here is derived from an EMBL/GenBank/DDBJ whole genome shotgun (WGS) entry which is preliminary data.</text>
</comment>
<protein>
    <submittedName>
        <fullName evidence="1">Uncharacterized protein</fullName>
    </submittedName>
</protein>
<proteinExistence type="predicted"/>
<evidence type="ECO:0000313" key="1">
    <source>
        <dbReference type="EMBL" id="GGK71903.1"/>
    </source>
</evidence>
<sequence length="74" mass="7684">MDLPAQVVVAGATGLDDDVTPVVVHPQHHRVDQAPAEVGGHRVPGQPPVEQVLLLGGQGEALCRGRQGYISESA</sequence>